<evidence type="ECO:0000313" key="2">
    <source>
        <dbReference type="EMBL" id="CAD6444620.1"/>
    </source>
</evidence>
<evidence type="ECO:0000313" key="3">
    <source>
        <dbReference type="Proteomes" id="UP000624404"/>
    </source>
</evidence>
<name>A0A8H2VUS7_9HELO</name>
<keyword evidence="1" id="KW-0732">Signal</keyword>
<feature type="chain" id="PRO_5034233513" evidence="1">
    <location>
        <begin position="20"/>
        <end position="248"/>
    </location>
</feature>
<evidence type="ECO:0000256" key="1">
    <source>
        <dbReference type="SAM" id="SignalP"/>
    </source>
</evidence>
<comment type="caution">
    <text evidence="2">The sequence shown here is derived from an EMBL/GenBank/DDBJ whole genome shotgun (WGS) entry which is preliminary data.</text>
</comment>
<dbReference type="Proteomes" id="UP000624404">
    <property type="component" value="Unassembled WGS sequence"/>
</dbReference>
<sequence length="248" mass="26962">MLITSFLTSLLMGSSIVAAAVVPQAIDESKIILFGVDGRTEVMDKAEFMALHKGNLTAAPGPLKLTDRPLNETIAMEIEAAQLSKRGCKSYSIVRENADQKFLNWDIQMSDILHATDRDATLGVTQGHSVANSIGVSVSFTESLIKNYLSATFGITYTETWTNTYTTAYTFTVPKGKYGVVVSNPWTTRKSGNIDIGCIGVRGQKSTYQADSYESNSYQGLSWVSGTISLCTSNSHSIHYCIGNGYHN</sequence>
<accession>A0A8H2VUS7</accession>
<dbReference type="EMBL" id="CAJHIA010000012">
    <property type="protein sequence ID" value="CAD6444620.1"/>
    <property type="molecule type" value="Genomic_DNA"/>
</dbReference>
<keyword evidence="3" id="KW-1185">Reference proteome</keyword>
<gene>
    <name evidence="2" type="ORF">SCLTRI_LOCUS4412</name>
</gene>
<dbReference type="OrthoDB" id="4831122at2759"/>
<proteinExistence type="predicted"/>
<feature type="signal peptide" evidence="1">
    <location>
        <begin position="1"/>
        <end position="19"/>
    </location>
</feature>
<dbReference type="AlphaFoldDB" id="A0A8H2VUS7"/>
<protein>
    <submittedName>
        <fullName evidence="2">6e179179-c950-4f68-a281-0632a012c961-CDS</fullName>
    </submittedName>
</protein>
<reference evidence="2" key="1">
    <citation type="submission" date="2020-10" db="EMBL/GenBank/DDBJ databases">
        <authorList>
            <person name="Kusch S."/>
        </authorList>
    </citation>
    <scope>NUCLEOTIDE SEQUENCE</scope>
    <source>
        <strain evidence="2">SwB9</strain>
    </source>
</reference>
<organism evidence="2 3">
    <name type="scientific">Sclerotinia trifoliorum</name>
    <dbReference type="NCBI Taxonomy" id="28548"/>
    <lineage>
        <taxon>Eukaryota</taxon>
        <taxon>Fungi</taxon>
        <taxon>Dikarya</taxon>
        <taxon>Ascomycota</taxon>
        <taxon>Pezizomycotina</taxon>
        <taxon>Leotiomycetes</taxon>
        <taxon>Helotiales</taxon>
        <taxon>Sclerotiniaceae</taxon>
        <taxon>Sclerotinia</taxon>
    </lineage>
</organism>